<reference evidence="1" key="1">
    <citation type="submission" date="2022-03" db="EMBL/GenBank/DDBJ databases">
        <title>Draft genome sequence of Aduncisulcus paluster, a free-living microaerophilic Fornicata.</title>
        <authorList>
            <person name="Yuyama I."/>
            <person name="Kume K."/>
            <person name="Tamura T."/>
            <person name="Inagaki Y."/>
            <person name="Hashimoto T."/>
        </authorList>
    </citation>
    <scope>NUCLEOTIDE SEQUENCE</scope>
    <source>
        <strain evidence="1">NY0171</strain>
    </source>
</reference>
<protein>
    <submittedName>
        <fullName evidence="1">Uncharacterized protein</fullName>
    </submittedName>
</protein>
<dbReference type="Proteomes" id="UP001057375">
    <property type="component" value="Unassembled WGS sequence"/>
</dbReference>
<accession>A0ABQ5KHP4</accession>
<feature type="non-terminal residue" evidence="1">
    <location>
        <position position="1"/>
    </location>
</feature>
<gene>
    <name evidence="1" type="ORF">ADUPG1_002178</name>
</gene>
<comment type="caution">
    <text evidence="1">The sequence shown here is derived from an EMBL/GenBank/DDBJ whole genome shotgun (WGS) entry which is preliminary data.</text>
</comment>
<name>A0ABQ5KHP4_9EUKA</name>
<dbReference type="EMBL" id="BQXS01002398">
    <property type="protein sequence ID" value="GKT32040.1"/>
    <property type="molecule type" value="Genomic_DNA"/>
</dbReference>
<keyword evidence="2" id="KW-1185">Reference proteome</keyword>
<sequence length="178" mass="20284">YGNEIGEDIKAFIGLVQMTLKEEIGVADRDAMNRVATLIVEHDKYLKTYPNSIVIDEVREKRDWLRTVYFLESTCKAEKLKADTEYVLDSFKDVIQFYPGTDLEKMTQDFITVWTQSGKTFSPVLEAFVEYYDSGIKNTEFGLLEGETPEGQKYPKAVGIESTGLIETRVINMLLNGL</sequence>
<evidence type="ECO:0000313" key="2">
    <source>
        <dbReference type="Proteomes" id="UP001057375"/>
    </source>
</evidence>
<organism evidence="1 2">
    <name type="scientific">Aduncisulcus paluster</name>
    <dbReference type="NCBI Taxonomy" id="2918883"/>
    <lineage>
        <taxon>Eukaryota</taxon>
        <taxon>Metamonada</taxon>
        <taxon>Carpediemonas-like organisms</taxon>
        <taxon>Aduncisulcus</taxon>
    </lineage>
</organism>
<proteinExistence type="predicted"/>
<evidence type="ECO:0000313" key="1">
    <source>
        <dbReference type="EMBL" id="GKT32040.1"/>
    </source>
</evidence>